<dbReference type="PANTHER" id="PTHR37950:SF1">
    <property type="entry name" value="4-HYDROXYPHENYLACETATE CATABOLISM PROTEIN"/>
    <property type="match status" value="1"/>
</dbReference>
<dbReference type="PANTHER" id="PTHR37950">
    <property type="entry name" value="4-HYDROXYPHENYLACETATE CATABOLISM PROTEIN"/>
    <property type="match status" value="1"/>
</dbReference>
<dbReference type="Gene3D" id="3.30.429.10">
    <property type="entry name" value="Macrophage Migration Inhibitory Factor"/>
    <property type="match status" value="1"/>
</dbReference>
<comment type="caution">
    <text evidence="1">The sequence shown here is derived from an EMBL/GenBank/DDBJ whole genome shotgun (WGS) entry which is preliminary data.</text>
</comment>
<protein>
    <submittedName>
        <fullName evidence="1">5-carboxymethyl-2-hydroxymuconate Delta-isomerase</fullName>
    </submittedName>
</protein>
<proteinExistence type="predicted"/>
<dbReference type="SUPFAM" id="SSF55331">
    <property type="entry name" value="Tautomerase/MIF"/>
    <property type="match status" value="1"/>
</dbReference>
<sequence>MPHCIIEYAAPLKNKISVEDLVDIVFTATAESGLFDVSSIKARAIEVAYFKTGATEQNFVTTTIKLLPGRTVAQKKALGEAVLAVKQSQLKGKALLNVEVVDLAEAYFK</sequence>
<dbReference type="CDD" id="cd00580">
    <property type="entry name" value="CHMI"/>
    <property type="match status" value="1"/>
</dbReference>
<evidence type="ECO:0000313" key="2">
    <source>
        <dbReference type="Proteomes" id="UP001069802"/>
    </source>
</evidence>
<evidence type="ECO:0000313" key="1">
    <source>
        <dbReference type="EMBL" id="MCZ4282467.1"/>
    </source>
</evidence>
<keyword evidence="2" id="KW-1185">Reference proteome</keyword>
<dbReference type="EMBL" id="JAPWGY010000007">
    <property type="protein sequence ID" value="MCZ4282467.1"/>
    <property type="molecule type" value="Genomic_DNA"/>
</dbReference>
<dbReference type="InterPro" id="IPR004220">
    <property type="entry name" value="5-COMe_2-OHmuconate_Isoase"/>
</dbReference>
<dbReference type="RefSeq" id="WP_269424612.1">
    <property type="nucleotide sequence ID" value="NZ_JAPWGY010000007.1"/>
</dbReference>
<dbReference type="InterPro" id="IPR014347">
    <property type="entry name" value="Tautomerase/MIF_sf"/>
</dbReference>
<organism evidence="1 2">
    <name type="scientific">Kiloniella laminariae</name>
    <dbReference type="NCBI Taxonomy" id="454162"/>
    <lineage>
        <taxon>Bacteria</taxon>
        <taxon>Pseudomonadati</taxon>
        <taxon>Pseudomonadota</taxon>
        <taxon>Alphaproteobacteria</taxon>
        <taxon>Rhodospirillales</taxon>
        <taxon>Kiloniellaceae</taxon>
        <taxon>Kiloniella</taxon>
    </lineage>
</organism>
<dbReference type="Pfam" id="PF02962">
    <property type="entry name" value="CHMI"/>
    <property type="match status" value="1"/>
</dbReference>
<accession>A0ABT4LN05</accession>
<reference evidence="1" key="1">
    <citation type="submission" date="2022-12" db="EMBL/GenBank/DDBJ databases">
        <title>Bacterial isolates from different developmental stages of Nematostella vectensis.</title>
        <authorList>
            <person name="Fraune S."/>
        </authorList>
    </citation>
    <scope>NUCLEOTIDE SEQUENCE</scope>
    <source>
        <strain evidence="1">G21630-S1</strain>
    </source>
</reference>
<gene>
    <name evidence="1" type="ORF">O4H49_16895</name>
</gene>
<name>A0ABT4LN05_9PROT</name>
<dbReference type="Proteomes" id="UP001069802">
    <property type="component" value="Unassembled WGS sequence"/>
</dbReference>